<keyword evidence="2" id="KW-1185">Reference proteome</keyword>
<name>A0ABN0VWZ2_9BACI</name>
<dbReference type="EMBL" id="BAAADJ010000006">
    <property type="protein sequence ID" value="GAA0319387.1"/>
    <property type="molecule type" value="Genomic_DNA"/>
</dbReference>
<proteinExistence type="predicted"/>
<evidence type="ECO:0000313" key="1">
    <source>
        <dbReference type="EMBL" id="GAA0319387.1"/>
    </source>
</evidence>
<sequence>MNDLTDITFIKRITIGNTNPSNPKDDTEIEKQIQLLNRCLSEHPKGIIIGQEKDFQVIRIGEHQVIQQSTTYHIGFKRKPTWLTD</sequence>
<dbReference type="Proteomes" id="UP001500782">
    <property type="component" value="Unassembled WGS sequence"/>
</dbReference>
<reference evidence="1 2" key="1">
    <citation type="journal article" date="2019" name="Int. J. Syst. Evol. Microbiol.">
        <title>The Global Catalogue of Microorganisms (GCM) 10K type strain sequencing project: providing services to taxonomists for standard genome sequencing and annotation.</title>
        <authorList>
            <consortium name="The Broad Institute Genomics Platform"/>
            <consortium name="The Broad Institute Genome Sequencing Center for Infectious Disease"/>
            <person name="Wu L."/>
            <person name="Ma J."/>
        </authorList>
    </citation>
    <scope>NUCLEOTIDE SEQUENCE [LARGE SCALE GENOMIC DNA]</scope>
    <source>
        <strain evidence="1 2">JCM 9731</strain>
    </source>
</reference>
<gene>
    <name evidence="1" type="ORF">GCM10008967_07380</name>
</gene>
<protein>
    <submittedName>
        <fullName evidence="1">Uncharacterized protein</fullName>
    </submittedName>
</protein>
<evidence type="ECO:0000313" key="2">
    <source>
        <dbReference type="Proteomes" id="UP001500782"/>
    </source>
</evidence>
<dbReference type="RefSeq" id="WP_343796483.1">
    <property type="nucleotide sequence ID" value="NZ_BAAADJ010000006.1"/>
</dbReference>
<organism evidence="1 2">
    <name type="scientific">Bacillus carboniphilus</name>
    <dbReference type="NCBI Taxonomy" id="86663"/>
    <lineage>
        <taxon>Bacteria</taxon>
        <taxon>Bacillati</taxon>
        <taxon>Bacillota</taxon>
        <taxon>Bacilli</taxon>
        <taxon>Bacillales</taxon>
        <taxon>Bacillaceae</taxon>
        <taxon>Bacillus</taxon>
    </lineage>
</organism>
<accession>A0ABN0VWZ2</accession>
<comment type="caution">
    <text evidence="1">The sequence shown here is derived from an EMBL/GenBank/DDBJ whole genome shotgun (WGS) entry which is preliminary data.</text>
</comment>